<keyword evidence="6 8" id="KW-0547">Nucleotide-binding</keyword>
<dbReference type="Gene3D" id="3.90.780.10">
    <property type="entry name" value="5'-Nucleotidase, C-terminal domain"/>
    <property type="match status" value="1"/>
</dbReference>
<accession>A0A0K8RI82</accession>
<evidence type="ECO:0000256" key="3">
    <source>
        <dbReference type="ARBA" id="ARBA00012643"/>
    </source>
</evidence>
<dbReference type="PROSITE" id="PS00786">
    <property type="entry name" value="5_NUCLEOTIDASE_2"/>
    <property type="match status" value="1"/>
</dbReference>
<organism evidence="11">
    <name type="scientific">Ixodes ricinus</name>
    <name type="common">Common tick</name>
    <name type="synonym">Acarus ricinus</name>
    <dbReference type="NCBI Taxonomy" id="34613"/>
    <lineage>
        <taxon>Eukaryota</taxon>
        <taxon>Metazoa</taxon>
        <taxon>Ecdysozoa</taxon>
        <taxon>Arthropoda</taxon>
        <taxon>Chelicerata</taxon>
        <taxon>Arachnida</taxon>
        <taxon>Acari</taxon>
        <taxon>Parasitiformes</taxon>
        <taxon>Ixodida</taxon>
        <taxon>Ixodoidea</taxon>
        <taxon>Ixodidae</taxon>
        <taxon>Ixodinae</taxon>
        <taxon>Ixodes</taxon>
    </lineage>
</organism>
<dbReference type="InterPro" id="IPR004843">
    <property type="entry name" value="Calcineurin-like_PHP"/>
</dbReference>
<dbReference type="Gene3D" id="3.60.21.10">
    <property type="match status" value="1"/>
</dbReference>
<evidence type="ECO:0000259" key="10">
    <source>
        <dbReference type="Pfam" id="PF02872"/>
    </source>
</evidence>
<keyword evidence="4" id="KW-0479">Metal-binding</keyword>
<proteinExistence type="evidence at transcript level"/>
<dbReference type="SUPFAM" id="SSF55816">
    <property type="entry name" value="5'-nucleotidase (syn. UDP-sugar hydrolase), C-terminal domain"/>
    <property type="match status" value="1"/>
</dbReference>
<evidence type="ECO:0000256" key="5">
    <source>
        <dbReference type="ARBA" id="ARBA00022729"/>
    </source>
</evidence>
<dbReference type="GO" id="GO:0006196">
    <property type="term" value="P:AMP catabolic process"/>
    <property type="evidence" value="ECO:0007669"/>
    <property type="project" value="TreeGrafter"/>
</dbReference>
<comment type="similarity">
    <text evidence="2 8">Belongs to the 5'-nucleotidase family.</text>
</comment>
<evidence type="ECO:0000259" key="9">
    <source>
        <dbReference type="Pfam" id="PF00149"/>
    </source>
</evidence>
<evidence type="ECO:0000256" key="2">
    <source>
        <dbReference type="ARBA" id="ARBA00006654"/>
    </source>
</evidence>
<feature type="signal peptide" evidence="8">
    <location>
        <begin position="1"/>
        <end position="30"/>
    </location>
</feature>
<dbReference type="FunFam" id="3.60.21.10:FF:000020">
    <property type="entry name" value="NT5E isoform 4"/>
    <property type="match status" value="1"/>
</dbReference>
<dbReference type="CDD" id="cd07409">
    <property type="entry name" value="MPP_CD73_N"/>
    <property type="match status" value="1"/>
</dbReference>
<dbReference type="PANTHER" id="PTHR11575:SF24">
    <property type="entry name" value="5'-NUCLEOTIDASE"/>
    <property type="match status" value="1"/>
</dbReference>
<name>A0A0K8RI82_IXORI</name>
<evidence type="ECO:0000256" key="8">
    <source>
        <dbReference type="RuleBase" id="RU362119"/>
    </source>
</evidence>
<dbReference type="InterPro" id="IPR006179">
    <property type="entry name" value="5_nucleotidase/apyrase"/>
</dbReference>
<sequence length="570" mass="62673">MKEAAERLAVLKIWRLFAILLAWTLSVTLGSDNEPFELTILHTNDVHSHIEETNKYGGQCLEKEKRESKCFGGVARIVTKVKELKKKHPDAFFMNAGDFYQGTAYYTILKNEMVSTIMAAMNYSQVCLGNHEFDDGPEGLAPFLVKMQEANISVVGTNTNFSKEPVLEDKPIARSVTVSVKGRKIGIVGAVLPQTRYLSSPGENVMFEDEIKSFKSEAAKLKEQGANIIVAITHSGYLRDLEIITNVFDVDVIVGGHTNTFLYTGSDHPPENIPEGDYPTVVNRKDGTQGLVVQAYCYGKFLGFLQVTFDKNGSVISGKGNPILLNASVVEDPEMMKVIEPFKKNVSEVMKKPVGHSKVVLEQSGNVCRLRECNLGNLIADAYFAYYADMNTSSSEYWSNVNAALVNGGSIRAPLPQGDITMGDILSSAPFGQAVVTVTLTGFALRRMFEHSVANFSYENKKGEFLQISGARVKYNLSLSPCNRVTSLKVLCIKCRVPVYEDVENKKNYTIVTNDFVAKGGDGFAKAEKYGEAGPIDLDVLVKYIGKMSPIKTPIEGRIIIEGNVTTPSI</sequence>
<feature type="domain" description="5'-Nucleotidase C-terminal" evidence="10">
    <location>
        <begin position="354"/>
        <end position="525"/>
    </location>
</feature>
<dbReference type="InterPro" id="IPR006146">
    <property type="entry name" value="5'-Nucleotdase_CS"/>
</dbReference>
<dbReference type="SUPFAM" id="SSF56300">
    <property type="entry name" value="Metallo-dependent phosphatases"/>
    <property type="match status" value="1"/>
</dbReference>
<dbReference type="EMBL" id="GADI01003225">
    <property type="protein sequence ID" value="JAA70583.1"/>
    <property type="molecule type" value="mRNA"/>
</dbReference>
<dbReference type="GO" id="GO:0005886">
    <property type="term" value="C:plasma membrane"/>
    <property type="evidence" value="ECO:0007669"/>
    <property type="project" value="TreeGrafter"/>
</dbReference>
<dbReference type="InterPro" id="IPR036907">
    <property type="entry name" value="5'-Nucleotdase_C_sf"/>
</dbReference>
<evidence type="ECO:0000256" key="7">
    <source>
        <dbReference type="ARBA" id="ARBA00022801"/>
    </source>
</evidence>
<evidence type="ECO:0000256" key="1">
    <source>
        <dbReference type="ARBA" id="ARBA00000815"/>
    </source>
</evidence>
<feature type="chain" id="PRO_5005393587" description="5'-nucleotidase" evidence="8">
    <location>
        <begin position="31"/>
        <end position="570"/>
    </location>
</feature>
<dbReference type="PANTHER" id="PTHR11575">
    <property type="entry name" value="5'-NUCLEOTIDASE-RELATED"/>
    <property type="match status" value="1"/>
</dbReference>
<dbReference type="FunFam" id="3.90.780.10:FF:000042">
    <property type="entry name" value="5' nucleotidase, putative"/>
    <property type="match status" value="1"/>
</dbReference>
<dbReference type="GO" id="GO:0008253">
    <property type="term" value="F:5'-nucleotidase activity"/>
    <property type="evidence" value="ECO:0007669"/>
    <property type="project" value="UniProtKB-EC"/>
</dbReference>
<dbReference type="GO" id="GO:0000166">
    <property type="term" value="F:nucleotide binding"/>
    <property type="evidence" value="ECO:0007669"/>
    <property type="project" value="UniProtKB-KW"/>
</dbReference>
<dbReference type="InterPro" id="IPR029052">
    <property type="entry name" value="Metallo-depent_PP-like"/>
</dbReference>
<dbReference type="EC" id="3.1.3.5" evidence="3"/>
<dbReference type="PRINTS" id="PR01607">
    <property type="entry name" value="APYRASEFAMLY"/>
</dbReference>
<comment type="catalytic activity">
    <reaction evidence="1">
        <text>a ribonucleoside 5'-phosphate + H2O = a ribonucleoside + phosphate</text>
        <dbReference type="Rhea" id="RHEA:12484"/>
        <dbReference type="ChEBI" id="CHEBI:15377"/>
        <dbReference type="ChEBI" id="CHEBI:18254"/>
        <dbReference type="ChEBI" id="CHEBI:43474"/>
        <dbReference type="ChEBI" id="CHEBI:58043"/>
        <dbReference type="EC" id="3.1.3.5"/>
    </reaction>
</comment>
<keyword evidence="5 8" id="KW-0732">Signal</keyword>
<dbReference type="GO" id="GO:0046872">
    <property type="term" value="F:metal ion binding"/>
    <property type="evidence" value="ECO:0007669"/>
    <property type="project" value="UniProtKB-KW"/>
</dbReference>
<evidence type="ECO:0000256" key="6">
    <source>
        <dbReference type="ARBA" id="ARBA00022741"/>
    </source>
</evidence>
<evidence type="ECO:0000256" key="4">
    <source>
        <dbReference type="ARBA" id="ARBA00022723"/>
    </source>
</evidence>
<dbReference type="AlphaFoldDB" id="A0A0K8RI82"/>
<dbReference type="Pfam" id="PF02872">
    <property type="entry name" value="5_nucleotid_C"/>
    <property type="match status" value="1"/>
</dbReference>
<evidence type="ECO:0000313" key="11">
    <source>
        <dbReference type="EMBL" id="JAA70583.1"/>
    </source>
</evidence>
<reference evidence="11" key="1">
    <citation type="submission" date="2012-12" db="EMBL/GenBank/DDBJ databases">
        <title>Identification and characterization of a phenylalanine ammonia-lyase gene family in Isatis indigotica Fort.</title>
        <authorList>
            <person name="Liu Q."/>
            <person name="Chen J."/>
            <person name="Zhou X."/>
            <person name="Di P."/>
            <person name="Xiao Y."/>
            <person name="Xuan H."/>
            <person name="Zhang L."/>
            <person name="Chen W."/>
        </authorList>
    </citation>
    <scope>NUCLEOTIDE SEQUENCE</scope>
    <source>
        <tissue evidence="11">Salivary gland</tissue>
    </source>
</reference>
<dbReference type="Pfam" id="PF00149">
    <property type="entry name" value="Metallophos"/>
    <property type="match status" value="1"/>
</dbReference>
<feature type="domain" description="Calcineurin-like phosphoesterase" evidence="9">
    <location>
        <begin position="38"/>
        <end position="258"/>
    </location>
</feature>
<protein>
    <recommendedName>
        <fullName evidence="3">5'-nucleotidase</fullName>
        <ecNumber evidence="3">3.1.3.5</ecNumber>
    </recommendedName>
</protein>
<dbReference type="PROSITE" id="PS00785">
    <property type="entry name" value="5_NUCLEOTIDASE_1"/>
    <property type="match status" value="1"/>
</dbReference>
<dbReference type="InterPro" id="IPR008334">
    <property type="entry name" value="5'-Nucleotdase_C"/>
</dbReference>
<keyword evidence="7 8" id="KW-0378">Hydrolase</keyword>